<comment type="caution">
    <text evidence="2">The sequence shown here is derived from an EMBL/GenBank/DDBJ whole genome shotgun (WGS) entry which is preliminary data.</text>
</comment>
<dbReference type="InterPro" id="IPR050942">
    <property type="entry name" value="F-box_BR-signaling"/>
</dbReference>
<dbReference type="AlphaFoldDB" id="A0AAV8T1R7"/>
<proteinExistence type="predicted"/>
<evidence type="ECO:0000259" key="1">
    <source>
        <dbReference type="Pfam" id="PF03478"/>
    </source>
</evidence>
<organism evidence="2 3">
    <name type="scientific">Erythroxylum novogranatense</name>
    <dbReference type="NCBI Taxonomy" id="1862640"/>
    <lineage>
        <taxon>Eukaryota</taxon>
        <taxon>Viridiplantae</taxon>
        <taxon>Streptophyta</taxon>
        <taxon>Embryophyta</taxon>
        <taxon>Tracheophyta</taxon>
        <taxon>Spermatophyta</taxon>
        <taxon>Magnoliopsida</taxon>
        <taxon>eudicotyledons</taxon>
        <taxon>Gunneridae</taxon>
        <taxon>Pentapetalae</taxon>
        <taxon>rosids</taxon>
        <taxon>fabids</taxon>
        <taxon>Malpighiales</taxon>
        <taxon>Erythroxylaceae</taxon>
        <taxon>Erythroxylum</taxon>
    </lineage>
</organism>
<dbReference type="EMBL" id="JAIWQS010000007">
    <property type="protein sequence ID" value="KAJ8760239.1"/>
    <property type="molecule type" value="Genomic_DNA"/>
</dbReference>
<dbReference type="Pfam" id="PF03478">
    <property type="entry name" value="Beta-prop_KIB1-4"/>
    <property type="match status" value="1"/>
</dbReference>
<feature type="domain" description="KIB1-4 beta-propeller" evidence="1">
    <location>
        <begin position="31"/>
        <end position="307"/>
    </location>
</feature>
<dbReference type="PANTHER" id="PTHR44259">
    <property type="entry name" value="OS07G0183000 PROTEIN-RELATED"/>
    <property type="match status" value="1"/>
</dbReference>
<gene>
    <name evidence="2" type="ORF">K2173_011651</name>
</gene>
<accession>A0AAV8T1R7</accession>
<evidence type="ECO:0000313" key="3">
    <source>
        <dbReference type="Proteomes" id="UP001159364"/>
    </source>
</evidence>
<name>A0AAV8T1R7_9ROSI</name>
<evidence type="ECO:0000313" key="2">
    <source>
        <dbReference type="EMBL" id="KAJ8760239.1"/>
    </source>
</evidence>
<dbReference type="PANTHER" id="PTHR44259:SF114">
    <property type="entry name" value="OS06G0707300 PROTEIN"/>
    <property type="match status" value="1"/>
</dbReference>
<sequence>MAEILNQNEIPWLVVPNYRSNTVSSSYGLHNLVNNKVYSIDLEEAKGKLFKGSSHDWLVMVDRISTAINLINPITKAQVQLPPRHKFPEVISYHPGEEEDFTYWDFRVCKILTGSSSDANYYRLHRVILSSNPSSNNYIAASIYDQYSKLTFCRRGDTEWINIDNETNYDDIIFHKDELYDFSSRMSLSIFDIIPFPKGRYGYFWSYLVEHSGQILLILRRLKWDEAREREITRYFNVYKLHRSDKSWSELSNIGGGLVFVGLNSSFSISSANLPTGWKGNKIYFTDNLFDFLEEGVRGGYDLGIYDMVEKDIYRFEDYTSNRLIWPPPVWIVLNSS</sequence>
<dbReference type="Proteomes" id="UP001159364">
    <property type="component" value="Linkage Group LG07"/>
</dbReference>
<dbReference type="InterPro" id="IPR005174">
    <property type="entry name" value="KIB1-4_b-propeller"/>
</dbReference>
<reference evidence="2 3" key="1">
    <citation type="submission" date="2021-09" db="EMBL/GenBank/DDBJ databases">
        <title>Genomic insights and catalytic innovation underlie evolution of tropane alkaloids biosynthesis.</title>
        <authorList>
            <person name="Wang Y.-J."/>
            <person name="Tian T."/>
            <person name="Huang J.-P."/>
            <person name="Huang S.-X."/>
        </authorList>
    </citation>
    <scope>NUCLEOTIDE SEQUENCE [LARGE SCALE GENOMIC DNA]</scope>
    <source>
        <strain evidence="2">KIB-2018</strain>
        <tissue evidence="2">Leaf</tissue>
    </source>
</reference>
<keyword evidence="3" id="KW-1185">Reference proteome</keyword>
<protein>
    <recommendedName>
        <fullName evidence="1">KIB1-4 beta-propeller domain-containing protein</fullName>
    </recommendedName>
</protein>